<dbReference type="OrthoDB" id="3237351at2"/>
<dbReference type="PANTHER" id="PTHR30514">
    <property type="entry name" value="GLUCOKINASE"/>
    <property type="match status" value="1"/>
</dbReference>
<keyword evidence="1" id="KW-0805">Transcription regulation</keyword>
<proteinExistence type="predicted"/>
<evidence type="ECO:0000313" key="5">
    <source>
        <dbReference type="EMBL" id="RBP62159.1"/>
    </source>
</evidence>
<dbReference type="GO" id="GO:1901135">
    <property type="term" value="P:carbohydrate derivative metabolic process"/>
    <property type="evidence" value="ECO:0007669"/>
    <property type="project" value="InterPro"/>
</dbReference>
<name>A0A366I601_9GAMM</name>
<dbReference type="PANTHER" id="PTHR30514:SF18">
    <property type="entry name" value="RPIR-FAMILY TRANSCRIPTIONAL REGULATOR"/>
    <property type="match status" value="1"/>
</dbReference>
<keyword evidence="3" id="KW-0804">Transcription</keyword>
<dbReference type="Pfam" id="PF01418">
    <property type="entry name" value="HTH_6"/>
    <property type="match status" value="1"/>
</dbReference>
<accession>A0A366I601</accession>
<dbReference type="CDD" id="cd05013">
    <property type="entry name" value="SIS_RpiR"/>
    <property type="match status" value="1"/>
</dbReference>
<feature type="domain" description="HTH rpiR-type" evidence="4">
    <location>
        <begin position="14"/>
        <end position="90"/>
    </location>
</feature>
<dbReference type="Pfam" id="PF01380">
    <property type="entry name" value="SIS"/>
    <property type="match status" value="1"/>
</dbReference>
<dbReference type="GO" id="GO:0097367">
    <property type="term" value="F:carbohydrate derivative binding"/>
    <property type="evidence" value="ECO:0007669"/>
    <property type="project" value="InterPro"/>
</dbReference>
<protein>
    <submittedName>
        <fullName evidence="5">RpiR family transcriptional regulator</fullName>
    </submittedName>
</protein>
<reference evidence="5 6" key="1">
    <citation type="submission" date="2018-06" db="EMBL/GenBank/DDBJ databases">
        <title>Genomic Encyclopedia of Type Strains, Phase IV (KMG-IV): sequencing the most valuable type-strain genomes for metagenomic binning, comparative biology and taxonomic classification.</title>
        <authorList>
            <person name="Goeker M."/>
        </authorList>
    </citation>
    <scope>NUCLEOTIDE SEQUENCE [LARGE SCALE GENOMIC DNA]</scope>
    <source>
        <strain evidence="5 6">DSM 30166</strain>
    </source>
</reference>
<dbReference type="EMBL" id="QNRY01000018">
    <property type="protein sequence ID" value="RBP62159.1"/>
    <property type="molecule type" value="Genomic_DNA"/>
</dbReference>
<comment type="caution">
    <text evidence="5">The sequence shown here is derived from an EMBL/GenBank/DDBJ whole genome shotgun (WGS) entry which is preliminary data.</text>
</comment>
<dbReference type="PROSITE" id="PS51071">
    <property type="entry name" value="HTH_RPIR"/>
    <property type="match status" value="1"/>
</dbReference>
<organism evidence="5 6">
    <name type="scientific">Brenneria salicis ATCC 15712 = DSM 30166</name>
    <dbReference type="NCBI Taxonomy" id="714314"/>
    <lineage>
        <taxon>Bacteria</taxon>
        <taxon>Pseudomonadati</taxon>
        <taxon>Pseudomonadota</taxon>
        <taxon>Gammaproteobacteria</taxon>
        <taxon>Enterobacterales</taxon>
        <taxon>Pectobacteriaceae</taxon>
        <taxon>Brenneria</taxon>
    </lineage>
</organism>
<dbReference type="SUPFAM" id="SSF46689">
    <property type="entry name" value="Homeodomain-like"/>
    <property type="match status" value="1"/>
</dbReference>
<gene>
    <name evidence="5" type="ORF">DES54_11830</name>
</gene>
<dbReference type="InterPro" id="IPR036388">
    <property type="entry name" value="WH-like_DNA-bd_sf"/>
</dbReference>
<dbReference type="InterPro" id="IPR009057">
    <property type="entry name" value="Homeodomain-like_sf"/>
</dbReference>
<dbReference type="InterPro" id="IPR035472">
    <property type="entry name" value="RpiR-like_SIS"/>
</dbReference>
<evidence type="ECO:0000259" key="4">
    <source>
        <dbReference type="PROSITE" id="PS51071"/>
    </source>
</evidence>
<dbReference type="InterPro" id="IPR001347">
    <property type="entry name" value="SIS_dom"/>
</dbReference>
<dbReference type="Proteomes" id="UP000253046">
    <property type="component" value="Unassembled WGS sequence"/>
</dbReference>
<evidence type="ECO:0000256" key="3">
    <source>
        <dbReference type="ARBA" id="ARBA00023163"/>
    </source>
</evidence>
<evidence type="ECO:0000256" key="1">
    <source>
        <dbReference type="ARBA" id="ARBA00023015"/>
    </source>
</evidence>
<evidence type="ECO:0000313" key="6">
    <source>
        <dbReference type="Proteomes" id="UP000253046"/>
    </source>
</evidence>
<dbReference type="InterPro" id="IPR046348">
    <property type="entry name" value="SIS_dom_sf"/>
</dbReference>
<dbReference type="Gene3D" id="1.10.10.10">
    <property type="entry name" value="Winged helix-like DNA-binding domain superfamily/Winged helix DNA-binding domain"/>
    <property type="match status" value="1"/>
</dbReference>
<keyword evidence="6" id="KW-1185">Reference proteome</keyword>
<dbReference type="Gene3D" id="3.40.50.10490">
    <property type="entry name" value="Glucose-6-phosphate isomerase like protein, domain 1"/>
    <property type="match status" value="1"/>
</dbReference>
<evidence type="ECO:0000256" key="2">
    <source>
        <dbReference type="ARBA" id="ARBA00023125"/>
    </source>
</evidence>
<dbReference type="GO" id="GO:0003700">
    <property type="term" value="F:DNA-binding transcription factor activity"/>
    <property type="evidence" value="ECO:0007669"/>
    <property type="project" value="InterPro"/>
</dbReference>
<dbReference type="InterPro" id="IPR000281">
    <property type="entry name" value="HTH_RpiR"/>
</dbReference>
<dbReference type="RefSeq" id="WP_113866839.1">
    <property type="nucleotide sequence ID" value="NZ_AGJP01000001.1"/>
</dbReference>
<keyword evidence="2" id="KW-0238">DNA-binding</keyword>
<sequence>MPKRSTPHPVATLGDLQDLIRRLHPTLSAAEQKFVSTLLHHQHNLASYSATELAQLAEVSKSTAARCFRHLGFADFNQFRNTFRPPQVAGQSPLTHFDNTRHGAQNTYDRWLAHIDTDKKNLDRTHDAVFTDNLQQAVRLLGDARHIWVTGFRNSYISAYYALAVFSNIRPDVRLVNDNAGRFVDNLADMHAQDVLLVVDFPRRVSILNKLVAVAQSKQVKMICLCEKLISSINARMDVVLACQTSSRTIFDSYAVSISVINFLAGEMALQFPHQARQRMEEIERIHQATGDLSPDHDEQP</sequence>
<dbReference type="InterPro" id="IPR047640">
    <property type="entry name" value="RpiR-like"/>
</dbReference>
<dbReference type="AlphaFoldDB" id="A0A366I601"/>
<dbReference type="GO" id="GO:0003677">
    <property type="term" value="F:DNA binding"/>
    <property type="evidence" value="ECO:0007669"/>
    <property type="project" value="UniProtKB-KW"/>
</dbReference>
<dbReference type="SUPFAM" id="SSF53697">
    <property type="entry name" value="SIS domain"/>
    <property type="match status" value="1"/>
</dbReference>